<feature type="chain" id="PRO_5028894098" evidence="2">
    <location>
        <begin position="24"/>
        <end position="494"/>
    </location>
</feature>
<sequence length="494" mass="54817">MIKFKYGYAIIILSSTISALTFAADCPDRFESTKLDYLGRNADGSKAYFITMSNRADSFRLEAPGVADIDRWQSSGPSVHISESNVVLDDLNGTHKLDRLNTDGSFNCFLHSRNQKAPILPPTWRPPTLPERPVGVKPENPDLPIVIRPEIPELPVVTRPELPDRPIVEPPNPLPPHVVSLNGLLYQLTTAQVVQYCPSIQFDATGQISDESIRDCKALIDTLNQVALTPGRDLLATSLWNSWADVQYIRSNNRRGLSPIEGSGVTMSIGADRAIEPDLALGFMLSLSNQDSDSFSGRIQSDSDSLMVGPYMAYGLSPHWSVFGSAMLGQVQRDYRLLSLSGKSSPMQYSLNLNLEGEYALDPHSVVRPKLGISYIYERGENYQLQGRLLGKTLAIHIDGHSHDSGQIQASAEWNRKIMTKDGQLFVPYLEGGVLYNYLNQDNNQDPRWKGMARAGVRTVAGQSWQIDTSVSYQSIGISDIKIWDFSLFVSHPF</sequence>
<feature type="compositionally biased region" description="Pro residues" evidence="1">
    <location>
        <begin position="120"/>
        <end position="130"/>
    </location>
</feature>
<keyword evidence="2" id="KW-0732">Signal</keyword>
<feature type="signal peptide" evidence="2">
    <location>
        <begin position="1"/>
        <end position="23"/>
    </location>
</feature>
<evidence type="ECO:0000256" key="1">
    <source>
        <dbReference type="SAM" id="MobiDB-lite"/>
    </source>
</evidence>
<feature type="domain" description="Autotransporter" evidence="3">
    <location>
        <begin position="235"/>
        <end position="494"/>
    </location>
</feature>
<evidence type="ECO:0000256" key="2">
    <source>
        <dbReference type="SAM" id="SignalP"/>
    </source>
</evidence>
<gene>
    <name evidence="4" type="ORF">HQ393_12730</name>
</gene>
<reference evidence="4 5" key="1">
    <citation type="submission" date="2020-07" db="EMBL/GenBank/DDBJ databases">
        <title>Complete genome sequence of Chitinibacter sp. 2T18.</title>
        <authorList>
            <person name="Bae J.-W."/>
            <person name="Choi J.-W."/>
        </authorList>
    </citation>
    <scope>NUCLEOTIDE SEQUENCE [LARGE SCALE GENOMIC DNA]</scope>
    <source>
        <strain evidence="4 5">2T18</strain>
    </source>
</reference>
<dbReference type="PROSITE" id="PS51208">
    <property type="entry name" value="AUTOTRANSPORTER"/>
    <property type="match status" value="1"/>
</dbReference>
<evidence type="ECO:0000313" key="5">
    <source>
        <dbReference type="Proteomes" id="UP000509597"/>
    </source>
</evidence>
<dbReference type="GO" id="GO:0019867">
    <property type="term" value="C:outer membrane"/>
    <property type="evidence" value="ECO:0007669"/>
    <property type="project" value="InterPro"/>
</dbReference>
<evidence type="ECO:0000313" key="4">
    <source>
        <dbReference type="EMBL" id="QLG89033.1"/>
    </source>
</evidence>
<organism evidence="4 5">
    <name type="scientific">Chitinibacter bivalviorum</name>
    <dbReference type="NCBI Taxonomy" id="2739434"/>
    <lineage>
        <taxon>Bacteria</taxon>
        <taxon>Pseudomonadati</taxon>
        <taxon>Pseudomonadota</taxon>
        <taxon>Betaproteobacteria</taxon>
        <taxon>Neisseriales</taxon>
        <taxon>Chitinibacteraceae</taxon>
        <taxon>Chitinibacter</taxon>
    </lineage>
</organism>
<dbReference type="InterPro" id="IPR006315">
    <property type="entry name" value="OM_autotransptr_brl_dom"/>
</dbReference>
<feature type="region of interest" description="Disordered" evidence="1">
    <location>
        <begin position="120"/>
        <end position="141"/>
    </location>
</feature>
<dbReference type="SUPFAM" id="SSF103515">
    <property type="entry name" value="Autotransporter"/>
    <property type="match status" value="1"/>
</dbReference>
<dbReference type="AlphaFoldDB" id="A0A7H9BKD9"/>
<protein>
    <submittedName>
        <fullName evidence="4">Autotransporter outer membrane beta-barrel domain-containing protein</fullName>
    </submittedName>
</protein>
<accession>A0A7H9BKD9</accession>
<dbReference type="Proteomes" id="UP000509597">
    <property type="component" value="Chromosome"/>
</dbReference>
<dbReference type="Gene3D" id="2.40.128.130">
    <property type="entry name" value="Autotransporter beta-domain"/>
    <property type="match status" value="1"/>
</dbReference>
<name>A0A7H9BKD9_9NEIS</name>
<dbReference type="RefSeq" id="WP_179355534.1">
    <property type="nucleotide sequence ID" value="NZ_CP058627.1"/>
</dbReference>
<dbReference type="SMART" id="SM00869">
    <property type="entry name" value="Autotransporter"/>
    <property type="match status" value="1"/>
</dbReference>
<dbReference type="NCBIfam" id="TIGR01414">
    <property type="entry name" value="autotrans_barl"/>
    <property type="match status" value="1"/>
</dbReference>
<dbReference type="InterPro" id="IPR005546">
    <property type="entry name" value="Autotransporte_beta"/>
</dbReference>
<evidence type="ECO:0000259" key="3">
    <source>
        <dbReference type="PROSITE" id="PS51208"/>
    </source>
</evidence>
<dbReference type="Pfam" id="PF03797">
    <property type="entry name" value="Autotransporter"/>
    <property type="match status" value="1"/>
</dbReference>
<dbReference type="KEGG" id="chiz:HQ393_12730"/>
<dbReference type="EMBL" id="CP058627">
    <property type="protein sequence ID" value="QLG89033.1"/>
    <property type="molecule type" value="Genomic_DNA"/>
</dbReference>
<dbReference type="InterPro" id="IPR036709">
    <property type="entry name" value="Autotransporte_beta_dom_sf"/>
</dbReference>
<keyword evidence="5" id="KW-1185">Reference proteome</keyword>
<proteinExistence type="predicted"/>